<dbReference type="InterPro" id="IPR004481">
    <property type="entry name" value="K/Na/Ca-exchanger"/>
</dbReference>
<comment type="subcellular location">
    <subcellularLocation>
        <location evidence="1">Membrane</location>
        <topology evidence="1">Multi-pass membrane protein</topology>
    </subcellularLocation>
</comment>
<dbReference type="STRING" id="586411.SAMN05216187_10245"/>
<evidence type="ECO:0000256" key="3">
    <source>
        <dbReference type="ARBA" id="ARBA00022989"/>
    </source>
</evidence>
<evidence type="ECO:0000256" key="4">
    <source>
        <dbReference type="ARBA" id="ARBA00023136"/>
    </source>
</evidence>
<reference evidence="8" key="1">
    <citation type="submission" date="2016-10" db="EMBL/GenBank/DDBJ databases">
        <authorList>
            <person name="Varghese N."/>
            <person name="Submissions S."/>
        </authorList>
    </citation>
    <scope>NUCLEOTIDE SEQUENCE [LARGE SCALE GENOMIC DNA]</scope>
    <source>
        <strain evidence="8">CGMCC 1.8911</strain>
    </source>
</reference>
<dbReference type="Gene3D" id="1.20.1420.30">
    <property type="entry name" value="NCX, central ion-binding region"/>
    <property type="match status" value="1"/>
</dbReference>
<dbReference type="Proteomes" id="UP000242700">
    <property type="component" value="Unassembled WGS sequence"/>
</dbReference>
<dbReference type="EMBL" id="FNFI01000002">
    <property type="protein sequence ID" value="SDJ70191.1"/>
    <property type="molecule type" value="Genomic_DNA"/>
</dbReference>
<dbReference type="GO" id="GO:0008273">
    <property type="term" value="F:calcium, potassium:sodium antiporter activity"/>
    <property type="evidence" value="ECO:0007669"/>
    <property type="project" value="TreeGrafter"/>
</dbReference>
<keyword evidence="2 5" id="KW-0812">Transmembrane</keyword>
<feature type="domain" description="Sodium/calcium exchanger membrane region" evidence="6">
    <location>
        <begin position="3"/>
        <end position="150"/>
    </location>
</feature>
<feature type="transmembrane region" description="Helical" evidence="5">
    <location>
        <begin position="300"/>
        <end position="318"/>
    </location>
</feature>
<evidence type="ECO:0000256" key="1">
    <source>
        <dbReference type="ARBA" id="ARBA00004141"/>
    </source>
</evidence>
<gene>
    <name evidence="7" type="ORF">SAMN05216187_10245</name>
</gene>
<protein>
    <submittedName>
        <fullName evidence="7">Cation:H+ antiporter</fullName>
    </submittedName>
</protein>
<dbReference type="OrthoDB" id="9794225at2"/>
<evidence type="ECO:0000256" key="5">
    <source>
        <dbReference type="SAM" id="Phobius"/>
    </source>
</evidence>
<dbReference type="PANTHER" id="PTHR10846">
    <property type="entry name" value="SODIUM/POTASSIUM/CALCIUM EXCHANGER"/>
    <property type="match status" value="1"/>
</dbReference>
<dbReference type="GO" id="GO:0006874">
    <property type="term" value="P:intracellular calcium ion homeostasis"/>
    <property type="evidence" value="ECO:0007669"/>
    <property type="project" value="TreeGrafter"/>
</dbReference>
<organism evidence="7 8">
    <name type="scientific">Jeotgalicoccus aerolatus</name>
    <dbReference type="NCBI Taxonomy" id="709510"/>
    <lineage>
        <taxon>Bacteria</taxon>
        <taxon>Bacillati</taxon>
        <taxon>Bacillota</taxon>
        <taxon>Bacilli</taxon>
        <taxon>Bacillales</taxon>
        <taxon>Staphylococcaceae</taxon>
        <taxon>Jeotgalicoccus</taxon>
    </lineage>
</organism>
<keyword evidence="3 5" id="KW-1133">Transmembrane helix</keyword>
<feature type="transmembrane region" description="Helical" evidence="5">
    <location>
        <begin position="36"/>
        <end position="60"/>
    </location>
</feature>
<feature type="transmembrane region" description="Helical" evidence="5">
    <location>
        <begin position="203"/>
        <end position="222"/>
    </location>
</feature>
<feature type="transmembrane region" description="Helical" evidence="5">
    <location>
        <begin position="72"/>
        <end position="93"/>
    </location>
</feature>
<evidence type="ECO:0000313" key="7">
    <source>
        <dbReference type="EMBL" id="SDJ70191.1"/>
    </source>
</evidence>
<sequence>MTYILLVVGFILLIKGAGYFVDGASAIAGKLHISPMIVGLTIVSLGTSAPEAVVSIIAALEGNGDMVIGNVIGSNIINISLMLGITVLVSPIIVQKDTQTREIPYSLIAAVLVLIFMSDRLLFSAEASAIGRIDGIILLAGIALFLYYTFVKARRTRESTMDDEAKTAGNDSSWTKNIALFVIGLAGIVFGGDLVVDSASSIALSLGMSQALVGLTIVAIGTSLPELTTSVSAAMKGEADMAFGNLIGSNIFNIMFVLGLSAVISPLGVSGSLFTDVWVLIFISAVLMIIALWKNQLSRITGGILVSMYIIYLVYIIIRG</sequence>
<feature type="domain" description="Sodium/calcium exchanger membrane region" evidence="6">
    <location>
        <begin position="177"/>
        <end position="317"/>
    </location>
</feature>
<dbReference type="AlphaFoldDB" id="A0A1G8VVP5"/>
<keyword evidence="4 5" id="KW-0472">Membrane</keyword>
<accession>A0A1G8VVP5</accession>
<evidence type="ECO:0000313" key="8">
    <source>
        <dbReference type="Proteomes" id="UP000242700"/>
    </source>
</evidence>
<name>A0A1G8VVP5_9STAP</name>
<dbReference type="InterPro" id="IPR044880">
    <property type="entry name" value="NCX_ion-bd_dom_sf"/>
</dbReference>
<feature type="transmembrane region" description="Helical" evidence="5">
    <location>
        <begin position="135"/>
        <end position="151"/>
    </location>
</feature>
<dbReference type="GO" id="GO:0005262">
    <property type="term" value="F:calcium channel activity"/>
    <property type="evidence" value="ECO:0007669"/>
    <property type="project" value="TreeGrafter"/>
</dbReference>
<dbReference type="InterPro" id="IPR004837">
    <property type="entry name" value="NaCa_Exmemb"/>
</dbReference>
<dbReference type="PANTHER" id="PTHR10846:SF8">
    <property type="entry name" value="INNER MEMBRANE PROTEIN YRBG"/>
    <property type="match status" value="1"/>
</dbReference>
<feature type="transmembrane region" description="Helical" evidence="5">
    <location>
        <begin position="242"/>
        <end position="265"/>
    </location>
</feature>
<proteinExistence type="predicted"/>
<dbReference type="GO" id="GO:0005886">
    <property type="term" value="C:plasma membrane"/>
    <property type="evidence" value="ECO:0007669"/>
    <property type="project" value="TreeGrafter"/>
</dbReference>
<dbReference type="NCBIfam" id="TIGR00367">
    <property type="entry name" value="calcium/sodium antiporter"/>
    <property type="match status" value="1"/>
</dbReference>
<evidence type="ECO:0000259" key="6">
    <source>
        <dbReference type="Pfam" id="PF01699"/>
    </source>
</evidence>
<dbReference type="Pfam" id="PF01699">
    <property type="entry name" value="Na_Ca_ex"/>
    <property type="match status" value="2"/>
</dbReference>
<evidence type="ECO:0000256" key="2">
    <source>
        <dbReference type="ARBA" id="ARBA00022692"/>
    </source>
</evidence>
<feature type="transmembrane region" description="Helical" evidence="5">
    <location>
        <begin position="178"/>
        <end position="196"/>
    </location>
</feature>
<feature type="transmembrane region" description="Helical" evidence="5">
    <location>
        <begin position="277"/>
        <end position="294"/>
    </location>
</feature>